<dbReference type="InterPro" id="IPR015273">
    <property type="entry name" value="Cys-tRNA-synt_Ia_DALR"/>
</dbReference>
<dbReference type="GO" id="GO:0004817">
    <property type="term" value="F:cysteine-tRNA ligase activity"/>
    <property type="evidence" value="ECO:0007669"/>
    <property type="project" value="UniProtKB-UniRule"/>
</dbReference>
<evidence type="ECO:0000256" key="4">
    <source>
        <dbReference type="ARBA" id="ARBA00022490"/>
    </source>
</evidence>
<comment type="subunit">
    <text evidence="3 12">Monomer.</text>
</comment>
<feature type="binding site" evidence="12">
    <location>
        <position position="225"/>
    </location>
    <ligand>
        <name>Zn(2+)</name>
        <dbReference type="ChEBI" id="CHEBI:29105"/>
    </ligand>
</feature>
<keyword evidence="8 12" id="KW-0862">Zinc</keyword>
<evidence type="ECO:0000259" key="13">
    <source>
        <dbReference type="SMART" id="SM00840"/>
    </source>
</evidence>
<dbReference type="InterPro" id="IPR056411">
    <property type="entry name" value="CysS_C"/>
</dbReference>
<dbReference type="CDD" id="cd00672">
    <property type="entry name" value="CysRS_core"/>
    <property type="match status" value="1"/>
</dbReference>
<keyword evidence="7 12" id="KW-0547">Nucleotide-binding</keyword>
<dbReference type="InterPro" id="IPR032678">
    <property type="entry name" value="tRNA-synt_1_cat_dom"/>
</dbReference>
<gene>
    <name evidence="12" type="primary">cysS</name>
    <name evidence="14" type="ORF">HYT40_03585</name>
</gene>
<keyword evidence="4 12" id="KW-0963">Cytoplasm</keyword>
<feature type="binding site" evidence="12">
    <location>
        <position position="254"/>
    </location>
    <ligand>
        <name>Zn(2+)</name>
        <dbReference type="ChEBI" id="CHEBI:29105"/>
    </ligand>
</feature>
<evidence type="ECO:0000256" key="1">
    <source>
        <dbReference type="ARBA" id="ARBA00004496"/>
    </source>
</evidence>
<dbReference type="GO" id="GO:0005829">
    <property type="term" value="C:cytosol"/>
    <property type="evidence" value="ECO:0007669"/>
    <property type="project" value="TreeGrafter"/>
</dbReference>
<sequence>MLKLYNYLSRKKERFRPLRPKGTVGLYTCGPTVYDYAHIGNLRTYIFEDILRRALVSFGYRVKHVMNITDVGHLTSDADTGADKIEEGAKRESKSVWDIASFFTKAFLADTRKLQVLRAHILAPATKEIPSQIKIIKQLIRRGYAYETEKAVYFNVPKFRGYTKLSRQPLAQQRTGARDEVIVDGDKKHPADFALWFKLVGRYKNHVMRWDSPWGPGFPGWHIECSAISTKYLGQPFDIHTGGIDHVTIHHTNEIAQSEGAYGKSLARFWIEGEHMLIDSKKMSKSIGNFYTLTDLEARNFDPLAFRYLVLTAHYRSRLNFTWDSLKAAQLSLKRLHDFVHELRAAKLKNNARPHRIFKNADKKFFDALANDLDTPKALSVLWQLVRRYRNTPKDFDPKLVLKLFLKFDTVLGLNLEYKASSITKRSALVENLAKKREGYRQQKEWAKADKIRSQLEKLGFTVEDTKGGYRLKKLPPT</sequence>
<comment type="caution">
    <text evidence="14">The sequence shown here is derived from an EMBL/GenBank/DDBJ whole genome shotgun (WGS) entry which is preliminary data.</text>
</comment>
<evidence type="ECO:0000256" key="10">
    <source>
        <dbReference type="ARBA" id="ARBA00022917"/>
    </source>
</evidence>
<dbReference type="Proteomes" id="UP000724148">
    <property type="component" value="Unassembled WGS sequence"/>
</dbReference>
<evidence type="ECO:0000256" key="5">
    <source>
        <dbReference type="ARBA" id="ARBA00022598"/>
    </source>
</evidence>
<dbReference type="Gene3D" id="3.40.50.620">
    <property type="entry name" value="HUPs"/>
    <property type="match status" value="1"/>
</dbReference>
<evidence type="ECO:0000313" key="14">
    <source>
        <dbReference type="EMBL" id="MBI2097197.1"/>
    </source>
</evidence>
<keyword evidence="11 12" id="KW-0030">Aminoacyl-tRNA synthetase</keyword>
<dbReference type="Pfam" id="PF23493">
    <property type="entry name" value="CysS_C"/>
    <property type="match status" value="1"/>
</dbReference>
<feature type="domain" description="Cysteinyl-tRNA synthetase class Ia DALR" evidence="13">
    <location>
        <begin position="364"/>
        <end position="423"/>
    </location>
</feature>
<evidence type="ECO:0000313" key="15">
    <source>
        <dbReference type="Proteomes" id="UP000724148"/>
    </source>
</evidence>
<keyword evidence="9 12" id="KW-0067">ATP-binding</keyword>
<dbReference type="InterPro" id="IPR014729">
    <property type="entry name" value="Rossmann-like_a/b/a_fold"/>
</dbReference>
<proteinExistence type="inferred from homology"/>
<accession>A0A931WPC8</accession>
<feature type="binding site" evidence="12">
    <location>
        <position position="285"/>
    </location>
    <ligand>
        <name>ATP</name>
        <dbReference type="ChEBI" id="CHEBI:30616"/>
    </ligand>
</feature>
<dbReference type="EC" id="6.1.1.16" evidence="12"/>
<reference evidence="14" key="1">
    <citation type="submission" date="2020-07" db="EMBL/GenBank/DDBJ databases">
        <title>Huge and variable diversity of episymbiotic CPR bacteria and DPANN archaea in groundwater ecosystems.</title>
        <authorList>
            <person name="He C.Y."/>
            <person name="Keren R."/>
            <person name="Whittaker M."/>
            <person name="Farag I.F."/>
            <person name="Doudna J."/>
            <person name="Cate J.H.D."/>
            <person name="Banfield J.F."/>
        </authorList>
    </citation>
    <scope>NUCLEOTIDE SEQUENCE</scope>
    <source>
        <strain evidence="14">NC_groundwater_193_Ag_S-0.1um_51_7</strain>
    </source>
</reference>
<dbReference type="EMBL" id="JACOZA010000085">
    <property type="protein sequence ID" value="MBI2097197.1"/>
    <property type="molecule type" value="Genomic_DNA"/>
</dbReference>
<feature type="binding site" evidence="12">
    <location>
        <position position="250"/>
    </location>
    <ligand>
        <name>Zn(2+)</name>
        <dbReference type="ChEBI" id="CHEBI:29105"/>
    </ligand>
</feature>
<feature type="binding site" evidence="12">
    <location>
        <position position="29"/>
    </location>
    <ligand>
        <name>Zn(2+)</name>
        <dbReference type="ChEBI" id="CHEBI:29105"/>
    </ligand>
</feature>
<dbReference type="InterPro" id="IPR009080">
    <property type="entry name" value="tRNAsynth_Ia_anticodon-bd"/>
</dbReference>
<dbReference type="PRINTS" id="PR00983">
    <property type="entry name" value="TRNASYNTHCYS"/>
</dbReference>
<keyword evidence="6 12" id="KW-0479">Metal-binding</keyword>
<dbReference type="InterPro" id="IPR024909">
    <property type="entry name" value="Cys-tRNA/MSH_ligase"/>
</dbReference>
<evidence type="ECO:0000256" key="2">
    <source>
        <dbReference type="ARBA" id="ARBA00005594"/>
    </source>
</evidence>
<evidence type="ECO:0000256" key="3">
    <source>
        <dbReference type="ARBA" id="ARBA00011245"/>
    </source>
</evidence>
<keyword evidence="10 12" id="KW-0648">Protein biosynthesis</keyword>
<dbReference type="SUPFAM" id="SSF52374">
    <property type="entry name" value="Nucleotidylyl transferase"/>
    <property type="match status" value="1"/>
</dbReference>
<organism evidence="14 15">
    <name type="scientific">Candidatus Sungiibacteriota bacterium</name>
    <dbReference type="NCBI Taxonomy" id="2750080"/>
    <lineage>
        <taxon>Bacteria</taxon>
        <taxon>Candidatus Sungiibacteriota</taxon>
    </lineage>
</organism>
<dbReference type="Gene3D" id="1.20.120.1910">
    <property type="entry name" value="Cysteine-tRNA ligase, C-terminal anti-codon recognition domain"/>
    <property type="match status" value="1"/>
</dbReference>
<dbReference type="InterPro" id="IPR015803">
    <property type="entry name" value="Cys-tRNA-ligase"/>
</dbReference>
<feature type="short sequence motif" description="'KMSKS' region" evidence="12">
    <location>
        <begin position="282"/>
        <end position="286"/>
    </location>
</feature>
<evidence type="ECO:0000256" key="7">
    <source>
        <dbReference type="ARBA" id="ARBA00022741"/>
    </source>
</evidence>
<comment type="cofactor">
    <cofactor evidence="12">
        <name>Zn(2+)</name>
        <dbReference type="ChEBI" id="CHEBI:29105"/>
    </cofactor>
    <text evidence="12">Binds 1 zinc ion per subunit.</text>
</comment>
<dbReference type="PANTHER" id="PTHR10890">
    <property type="entry name" value="CYSTEINYL-TRNA SYNTHETASE"/>
    <property type="match status" value="1"/>
</dbReference>
<dbReference type="NCBIfam" id="TIGR00435">
    <property type="entry name" value="cysS"/>
    <property type="match status" value="1"/>
</dbReference>
<dbReference type="GO" id="GO:0006423">
    <property type="term" value="P:cysteinyl-tRNA aminoacylation"/>
    <property type="evidence" value="ECO:0007669"/>
    <property type="project" value="UniProtKB-UniRule"/>
</dbReference>
<dbReference type="SMART" id="SM00840">
    <property type="entry name" value="DALR_2"/>
    <property type="match status" value="1"/>
</dbReference>
<dbReference type="HAMAP" id="MF_00041">
    <property type="entry name" value="Cys_tRNA_synth"/>
    <property type="match status" value="1"/>
</dbReference>
<evidence type="ECO:0000256" key="8">
    <source>
        <dbReference type="ARBA" id="ARBA00022833"/>
    </source>
</evidence>
<dbReference type="SUPFAM" id="SSF47323">
    <property type="entry name" value="Anticodon-binding domain of a subclass of class I aminoacyl-tRNA synthetases"/>
    <property type="match status" value="1"/>
</dbReference>
<comment type="subcellular location">
    <subcellularLocation>
        <location evidence="1 12">Cytoplasm</location>
    </subcellularLocation>
</comment>
<dbReference type="Pfam" id="PF01406">
    <property type="entry name" value="tRNA-synt_1e"/>
    <property type="match status" value="1"/>
</dbReference>
<dbReference type="GO" id="GO:0008270">
    <property type="term" value="F:zinc ion binding"/>
    <property type="evidence" value="ECO:0007669"/>
    <property type="project" value="UniProtKB-UniRule"/>
</dbReference>
<evidence type="ECO:0000256" key="11">
    <source>
        <dbReference type="ARBA" id="ARBA00023146"/>
    </source>
</evidence>
<dbReference type="PANTHER" id="PTHR10890:SF3">
    <property type="entry name" value="CYSTEINE--TRNA LIGASE, CYTOPLASMIC"/>
    <property type="match status" value="1"/>
</dbReference>
<feature type="short sequence motif" description="'HIGH' region" evidence="12">
    <location>
        <begin position="31"/>
        <end position="41"/>
    </location>
</feature>
<dbReference type="AlphaFoldDB" id="A0A931WPC8"/>
<dbReference type="GO" id="GO:0005524">
    <property type="term" value="F:ATP binding"/>
    <property type="evidence" value="ECO:0007669"/>
    <property type="project" value="UniProtKB-UniRule"/>
</dbReference>
<evidence type="ECO:0000256" key="12">
    <source>
        <dbReference type="HAMAP-Rule" id="MF_00041"/>
    </source>
</evidence>
<evidence type="ECO:0000256" key="6">
    <source>
        <dbReference type="ARBA" id="ARBA00022723"/>
    </source>
</evidence>
<comment type="similarity">
    <text evidence="2 12">Belongs to the class-I aminoacyl-tRNA synthetase family.</text>
</comment>
<keyword evidence="5 12" id="KW-0436">Ligase</keyword>
<comment type="catalytic activity">
    <reaction evidence="12">
        <text>tRNA(Cys) + L-cysteine + ATP = L-cysteinyl-tRNA(Cys) + AMP + diphosphate</text>
        <dbReference type="Rhea" id="RHEA:17773"/>
        <dbReference type="Rhea" id="RHEA-COMP:9661"/>
        <dbReference type="Rhea" id="RHEA-COMP:9679"/>
        <dbReference type="ChEBI" id="CHEBI:30616"/>
        <dbReference type="ChEBI" id="CHEBI:33019"/>
        <dbReference type="ChEBI" id="CHEBI:35235"/>
        <dbReference type="ChEBI" id="CHEBI:78442"/>
        <dbReference type="ChEBI" id="CHEBI:78517"/>
        <dbReference type="ChEBI" id="CHEBI:456215"/>
        <dbReference type="EC" id="6.1.1.16"/>
    </reaction>
</comment>
<protein>
    <recommendedName>
        <fullName evidence="12">Cysteine--tRNA ligase</fullName>
        <ecNumber evidence="12">6.1.1.16</ecNumber>
    </recommendedName>
    <alternativeName>
        <fullName evidence="12">Cysteinyl-tRNA synthetase</fullName>
        <shortName evidence="12">CysRS</shortName>
    </alternativeName>
</protein>
<name>A0A931WPC8_9BACT</name>
<evidence type="ECO:0000256" key="9">
    <source>
        <dbReference type="ARBA" id="ARBA00022840"/>
    </source>
</evidence>